<dbReference type="EMBL" id="BKCJ011834776">
    <property type="protein sequence ID" value="GFD56914.1"/>
    <property type="molecule type" value="Genomic_DNA"/>
</dbReference>
<gene>
    <name evidence="1" type="ORF">Tci_928883</name>
</gene>
<reference evidence="1" key="1">
    <citation type="journal article" date="2019" name="Sci. Rep.">
        <title>Draft genome of Tanacetum cinerariifolium, the natural source of mosquito coil.</title>
        <authorList>
            <person name="Yamashiro T."/>
            <person name="Shiraishi A."/>
            <person name="Satake H."/>
            <person name="Nakayama K."/>
        </authorList>
    </citation>
    <scope>NUCLEOTIDE SEQUENCE</scope>
</reference>
<accession>A0A699XK95</accession>
<organism evidence="1">
    <name type="scientific">Tanacetum cinerariifolium</name>
    <name type="common">Dalmatian daisy</name>
    <name type="synonym">Chrysanthemum cinerariifolium</name>
    <dbReference type="NCBI Taxonomy" id="118510"/>
    <lineage>
        <taxon>Eukaryota</taxon>
        <taxon>Viridiplantae</taxon>
        <taxon>Streptophyta</taxon>
        <taxon>Embryophyta</taxon>
        <taxon>Tracheophyta</taxon>
        <taxon>Spermatophyta</taxon>
        <taxon>Magnoliopsida</taxon>
        <taxon>eudicotyledons</taxon>
        <taxon>Gunneridae</taxon>
        <taxon>Pentapetalae</taxon>
        <taxon>asterids</taxon>
        <taxon>campanulids</taxon>
        <taxon>Asterales</taxon>
        <taxon>Asteraceae</taxon>
        <taxon>Asteroideae</taxon>
        <taxon>Anthemideae</taxon>
        <taxon>Anthemidinae</taxon>
        <taxon>Tanacetum</taxon>
    </lineage>
</organism>
<dbReference type="AlphaFoldDB" id="A0A699XK95"/>
<protein>
    <submittedName>
        <fullName evidence="1">Uncharacterized protein</fullName>
    </submittedName>
</protein>
<feature type="non-terminal residue" evidence="1">
    <location>
        <position position="1"/>
    </location>
</feature>
<evidence type="ECO:0000313" key="1">
    <source>
        <dbReference type="EMBL" id="GFD56914.1"/>
    </source>
</evidence>
<proteinExistence type="predicted"/>
<name>A0A699XK95_TANCI</name>
<sequence>LCRDCGGRRRLRRWRRCWLLRYCTRSNRSVVMRCGCRSMAVDSVVWQGDGDGVWYGGGVGCRWVVGMGWPTSGGWLDAASDS</sequence>
<comment type="caution">
    <text evidence="1">The sequence shown here is derived from an EMBL/GenBank/DDBJ whole genome shotgun (WGS) entry which is preliminary data.</text>
</comment>